<evidence type="ECO:0000256" key="1">
    <source>
        <dbReference type="SAM" id="MobiDB-lite"/>
    </source>
</evidence>
<protein>
    <recommendedName>
        <fullName evidence="4">Lipoprotein</fullName>
    </recommendedName>
</protein>
<evidence type="ECO:0000313" key="3">
    <source>
        <dbReference type="Proteomes" id="UP000824927"/>
    </source>
</evidence>
<dbReference type="PROSITE" id="PS51257">
    <property type="entry name" value="PROKAR_LIPOPROTEIN"/>
    <property type="match status" value="1"/>
</dbReference>
<comment type="caution">
    <text evidence="2">The sequence shown here is derived from an EMBL/GenBank/DDBJ whole genome shotgun (WGS) entry which is preliminary data.</text>
</comment>
<accession>A0A9Q3S2A2</accession>
<dbReference type="EMBL" id="JAHVKP010000001">
    <property type="protein sequence ID" value="MBY6218818.1"/>
    <property type="molecule type" value="Genomic_DNA"/>
</dbReference>
<gene>
    <name evidence="2" type="ORF">KUV31_10760</name>
</gene>
<evidence type="ECO:0008006" key="4">
    <source>
        <dbReference type="Google" id="ProtNLM"/>
    </source>
</evidence>
<reference evidence="2" key="1">
    <citation type="submission" date="2021-06" db="EMBL/GenBank/DDBJ databases">
        <title>50 bacteria genomes isolated from Dapeng, Shenzhen, China.</title>
        <authorList>
            <person name="Zheng W."/>
            <person name="Yu S."/>
            <person name="Huang Y."/>
        </authorList>
    </citation>
    <scope>NUCLEOTIDE SEQUENCE</scope>
    <source>
        <strain evidence="2">DP4N28-2</strain>
    </source>
</reference>
<evidence type="ECO:0000313" key="2">
    <source>
        <dbReference type="EMBL" id="MBY6218818.1"/>
    </source>
</evidence>
<proteinExistence type="predicted"/>
<dbReference type="Proteomes" id="UP000824927">
    <property type="component" value="Unassembled WGS sequence"/>
</dbReference>
<organism evidence="2 3">
    <name type="scientific">Qipengyuania aquimaris</name>
    <dbReference type="NCBI Taxonomy" id="255984"/>
    <lineage>
        <taxon>Bacteria</taxon>
        <taxon>Pseudomonadati</taxon>
        <taxon>Pseudomonadota</taxon>
        <taxon>Alphaproteobacteria</taxon>
        <taxon>Sphingomonadales</taxon>
        <taxon>Erythrobacteraceae</taxon>
        <taxon>Qipengyuania</taxon>
    </lineage>
</organism>
<sequence length="192" mass="20008">MRKSDALAAIALLALATGCSKVEEADTATADGADAATTAEQTPLESALSAGPEDVTNNATVLDADGNVVREGSNGWTCIAETPGMGPMCNDAVWMEALGALQAGEPFPTGKFGMSYMLAGEGGAPGVSNLDPSATEPTDDNMWIKDGPHLMIILPDPALYADMTNDTSEPVYVMWKDTPYAHLMVRISPAEE</sequence>
<dbReference type="AlphaFoldDB" id="A0A9Q3S2A2"/>
<feature type="region of interest" description="Disordered" evidence="1">
    <location>
        <begin position="39"/>
        <end position="58"/>
    </location>
</feature>
<dbReference type="RefSeq" id="WP_222405514.1">
    <property type="nucleotide sequence ID" value="NZ_JAHVKP010000001.1"/>
</dbReference>
<name>A0A9Q3S2A2_9SPHN</name>